<gene>
    <name evidence="1" type="ORF">SAMN05216469_11275</name>
</gene>
<dbReference type="EMBL" id="FOAT01000012">
    <property type="protein sequence ID" value="SEL12872.1"/>
    <property type="molecule type" value="Genomic_DNA"/>
</dbReference>
<dbReference type="RefSeq" id="WP_074834307.1">
    <property type="nucleotide sequence ID" value="NZ_FOAT01000012.1"/>
</dbReference>
<protein>
    <submittedName>
        <fullName evidence="1">Uncharacterized protein</fullName>
    </submittedName>
</protein>
<evidence type="ECO:0000313" key="2">
    <source>
        <dbReference type="Proteomes" id="UP000186015"/>
    </source>
</evidence>
<dbReference type="Proteomes" id="UP000186015">
    <property type="component" value="Unassembled WGS sequence"/>
</dbReference>
<evidence type="ECO:0000313" key="1">
    <source>
        <dbReference type="EMBL" id="SEL12872.1"/>
    </source>
</evidence>
<sequence>MYNKIERKYLAHYIDEGFGAKQYVWLGDDLEEYSDELNADVEFETNILGEQNIRHSGYDTEGDVDPYYAEYGSLLFVNLSTIANRRIKGDACNTTKIDVLLREDMSTVWAYREDVTVIPSSVGGDTSGIQIPFGIYSRGNRVKGIFDVSTKTFTPINTVYALDGAVLIDNNTAFADHVIV</sequence>
<organism evidence="1 2">
    <name type="scientific">Ruminococcus albus</name>
    <dbReference type="NCBI Taxonomy" id="1264"/>
    <lineage>
        <taxon>Bacteria</taxon>
        <taxon>Bacillati</taxon>
        <taxon>Bacillota</taxon>
        <taxon>Clostridia</taxon>
        <taxon>Eubacteriales</taxon>
        <taxon>Oscillospiraceae</taxon>
        <taxon>Ruminococcus</taxon>
    </lineage>
</organism>
<name>A0A1H7MNS1_RUMAL</name>
<dbReference type="AlphaFoldDB" id="A0A1H7MNS1"/>
<accession>A0A1H7MNS1</accession>
<dbReference type="OrthoDB" id="1654418at2"/>
<reference evidence="1 2" key="1">
    <citation type="submission" date="2016-10" db="EMBL/GenBank/DDBJ databases">
        <authorList>
            <person name="de Groot N.N."/>
        </authorList>
    </citation>
    <scope>NUCLEOTIDE SEQUENCE [LARGE SCALE GENOMIC DNA]</scope>
    <source>
        <strain evidence="1 2">KH2T6</strain>
    </source>
</reference>
<proteinExistence type="predicted"/>